<protein>
    <submittedName>
        <fullName evidence="4">Glycosyltransferase</fullName>
        <ecNumber evidence="4">2.4.-.-</ecNumber>
    </submittedName>
</protein>
<dbReference type="PANTHER" id="PTHR46401">
    <property type="entry name" value="GLYCOSYLTRANSFERASE WBBK-RELATED"/>
    <property type="match status" value="1"/>
</dbReference>
<keyword evidence="5" id="KW-1185">Reference proteome</keyword>
<evidence type="ECO:0000313" key="4">
    <source>
        <dbReference type="EMBL" id="WOJ90665.1"/>
    </source>
</evidence>
<proteinExistence type="predicted"/>
<dbReference type="RefSeq" id="WP_407340250.1">
    <property type="nucleotide sequence ID" value="NZ_CP136862.1"/>
</dbReference>
<dbReference type="Pfam" id="PF00534">
    <property type="entry name" value="Glycos_transf_1"/>
    <property type="match status" value="1"/>
</dbReference>
<accession>A0ABZ0HV12</accession>
<dbReference type="EC" id="2.4.-.-" evidence="4"/>
<dbReference type="Proteomes" id="UP001626536">
    <property type="component" value="Chromosome"/>
</dbReference>
<keyword evidence="1 4" id="KW-0808">Transferase</keyword>
<evidence type="ECO:0000256" key="1">
    <source>
        <dbReference type="ARBA" id="ARBA00022679"/>
    </source>
</evidence>
<feature type="domain" description="Glycosyl transferase family 1" evidence="3">
    <location>
        <begin position="365"/>
        <end position="517"/>
    </location>
</feature>
<evidence type="ECO:0000259" key="3">
    <source>
        <dbReference type="Pfam" id="PF00534"/>
    </source>
</evidence>
<evidence type="ECO:0000256" key="2">
    <source>
        <dbReference type="SAM" id="MobiDB-lite"/>
    </source>
</evidence>
<feature type="region of interest" description="Disordered" evidence="2">
    <location>
        <begin position="544"/>
        <end position="569"/>
    </location>
</feature>
<gene>
    <name evidence="4" type="ORF">RZS28_05070</name>
</gene>
<name>A0ABZ0HV12_9HYPH</name>
<dbReference type="InterPro" id="IPR001296">
    <property type="entry name" value="Glyco_trans_1"/>
</dbReference>
<dbReference type="EMBL" id="CP136862">
    <property type="protein sequence ID" value="WOJ90665.1"/>
    <property type="molecule type" value="Genomic_DNA"/>
</dbReference>
<dbReference type="PANTHER" id="PTHR46401:SF2">
    <property type="entry name" value="GLYCOSYLTRANSFERASE WBBK-RELATED"/>
    <property type="match status" value="1"/>
</dbReference>
<evidence type="ECO:0000313" key="5">
    <source>
        <dbReference type="Proteomes" id="UP001626536"/>
    </source>
</evidence>
<sequence>MLSTFHRLVSAYDATNVPPLDAWRLVAAMLSAPRPQARELAGVLAGCVLRLALGLRDALHDLVRPASAEAGCAEANRAALRPSSPAMTLRSWLSADGSRPFEDVSAGYALIRPLQDLASPPSHDASEIEGETSQALIYLDLTDVVSHAIWHDSCAGIPRVQLEVATSLVKSSQAVRLIALRHGKWSDLRPLVESANGDVDAIFRLIREACADLKRTPRGLIDLIKRRRKFRAIKRRSRMPELKPCDTLFIGGAFWANREIIDFCRRAADQRVNLIVLFHDLIPLITPYFTGHDFRAEYLDMLRLPAHFIVTTPRNRRDLEAVRQSCGAAGLLTRSSVVPLADEFPGAERNELLFAASDRLARLAGEDFALCVGTVEIRKNHLTLLLVWEELAAELGDQLPKLVVAGRRGWKAEAALEKLDEANSSPSLIEFVEAPTDSELRWLYSSCRFTVLPSYFEGWGLPVGESFWFGKPCAASNTGSIPFVGRDLCAYFSPFDAEEMKEAIRALSNAETRRSFQAKIQSTRLRTWRDVARDIKSIIIERRPPSDGCQFQPRSTPTRPWGAARRAKG</sequence>
<keyword evidence="4" id="KW-0328">Glycosyltransferase</keyword>
<reference evidence="4 5" key="1">
    <citation type="submission" date="2023-10" db="EMBL/GenBank/DDBJ databases">
        <title>Novel methanotroph of the genus Methylocapsa from a subarctic wetland.</title>
        <authorList>
            <person name="Belova S.E."/>
            <person name="Oshkin I.Y."/>
            <person name="Miroshnikov K."/>
            <person name="Dedysh S.N."/>
        </authorList>
    </citation>
    <scope>NUCLEOTIDE SEQUENCE [LARGE SCALE GENOMIC DNA]</scope>
    <source>
        <strain evidence="4 5">RX1</strain>
    </source>
</reference>
<dbReference type="SUPFAM" id="SSF53756">
    <property type="entry name" value="UDP-Glycosyltransferase/glycogen phosphorylase"/>
    <property type="match status" value="1"/>
</dbReference>
<dbReference type="GO" id="GO:0016757">
    <property type="term" value="F:glycosyltransferase activity"/>
    <property type="evidence" value="ECO:0007669"/>
    <property type="project" value="UniProtKB-KW"/>
</dbReference>
<dbReference type="Gene3D" id="3.40.50.2000">
    <property type="entry name" value="Glycogen Phosphorylase B"/>
    <property type="match status" value="1"/>
</dbReference>
<organism evidence="4 5">
    <name type="scientific">Methylocapsa polymorpha</name>
    <dbReference type="NCBI Taxonomy" id="3080828"/>
    <lineage>
        <taxon>Bacteria</taxon>
        <taxon>Pseudomonadati</taxon>
        <taxon>Pseudomonadota</taxon>
        <taxon>Alphaproteobacteria</taxon>
        <taxon>Hyphomicrobiales</taxon>
        <taxon>Beijerinckiaceae</taxon>
        <taxon>Methylocapsa</taxon>
    </lineage>
</organism>